<dbReference type="PANTHER" id="PTHR17271">
    <property type="entry name" value="PLECKSTRIN HOMOLOGY PH DOMAIN-CONTAINING PROTEIN"/>
    <property type="match status" value="1"/>
</dbReference>
<dbReference type="SUPFAM" id="SSF50729">
    <property type="entry name" value="PH domain-like"/>
    <property type="match status" value="2"/>
</dbReference>
<feature type="region of interest" description="Disordered" evidence="8">
    <location>
        <begin position="347"/>
        <end position="380"/>
    </location>
</feature>
<feature type="compositionally biased region" description="Low complexity" evidence="8">
    <location>
        <begin position="248"/>
        <end position="267"/>
    </location>
</feature>
<evidence type="ECO:0000256" key="4">
    <source>
        <dbReference type="ARBA" id="ARBA00023054"/>
    </source>
</evidence>
<dbReference type="InterPro" id="IPR052223">
    <property type="entry name" value="Actin_Cytoskeleton_Reg"/>
</dbReference>
<dbReference type="InterPro" id="IPR039597">
    <property type="entry name" value="M-RIP_PH"/>
</dbReference>
<evidence type="ECO:0000256" key="7">
    <source>
        <dbReference type="SAM" id="Coils"/>
    </source>
</evidence>
<evidence type="ECO:0000256" key="1">
    <source>
        <dbReference type="ARBA" id="ARBA00004245"/>
    </source>
</evidence>
<feature type="region of interest" description="Disordered" evidence="8">
    <location>
        <begin position="53"/>
        <end position="100"/>
    </location>
</feature>
<keyword evidence="3" id="KW-0597">Phosphoprotein</keyword>
<feature type="compositionally biased region" description="Basic and acidic residues" evidence="8">
    <location>
        <begin position="594"/>
        <end position="607"/>
    </location>
</feature>
<keyword evidence="11" id="KW-1185">Reference proteome</keyword>
<dbReference type="Gene3D" id="2.30.29.30">
    <property type="entry name" value="Pleckstrin-homology domain (PH domain)/Phosphotyrosine-binding domain (PTB)"/>
    <property type="match status" value="1"/>
</dbReference>
<evidence type="ECO:0000313" key="11">
    <source>
        <dbReference type="Proteomes" id="UP000472271"/>
    </source>
</evidence>
<dbReference type="PANTHER" id="PTHR17271:SF9">
    <property type="entry name" value="MYOSIN PHOSPHATASE RHO-INTERACTING PROTEIN"/>
    <property type="match status" value="1"/>
</dbReference>
<comment type="subcellular location">
    <subcellularLocation>
        <location evidence="1">Cytoplasm</location>
        <location evidence="1">Cytoskeleton</location>
    </subcellularLocation>
</comment>
<evidence type="ECO:0000256" key="2">
    <source>
        <dbReference type="ARBA" id="ARBA00022490"/>
    </source>
</evidence>
<evidence type="ECO:0000313" key="10">
    <source>
        <dbReference type="Ensembl" id="ENSSORP00005045508.1"/>
    </source>
</evidence>
<dbReference type="Pfam" id="PF00169">
    <property type="entry name" value="PH"/>
    <property type="match status" value="1"/>
</dbReference>
<dbReference type="Ensembl" id="ENSSORT00005046659.1">
    <property type="protein sequence ID" value="ENSSORP00005045508.1"/>
    <property type="gene ID" value="ENSSORG00005020907.1"/>
</dbReference>
<accession>A0A673BZF8</accession>
<dbReference type="InterPro" id="IPR001849">
    <property type="entry name" value="PH_domain"/>
</dbReference>
<feature type="coiled-coil region" evidence="7">
    <location>
        <begin position="786"/>
        <end position="820"/>
    </location>
</feature>
<evidence type="ECO:0000256" key="6">
    <source>
        <dbReference type="ARBA" id="ARBA00023212"/>
    </source>
</evidence>
<feature type="compositionally biased region" description="Gly residues" evidence="8">
    <location>
        <begin position="276"/>
        <end position="286"/>
    </location>
</feature>
<feature type="region of interest" description="Disordered" evidence="8">
    <location>
        <begin position="1098"/>
        <end position="1122"/>
    </location>
</feature>
<proteinExistence type="predicted"/>
<feature type="compositionally biased region" description="Polar residues" evidence="8">
    <location>
        <begin position="66"/>
        <end position="82"/>
    </location>
</feature>
<sequence length="1140" mass="127668">MNQCSDVIDGESRTGQKNSLCILTPDKEHFIRAECKEIINGWQEALTVYPRTNKQNQKKKRKVDPPTQQGGVTPSQCFSTEDMNGHPEPGPAKVTVTSTGGSIPCLPSSIASAERVPLSRATLWQEESRWSRATIPCSRSASCLSQLSQSQPDPRTTSQDDGSTVSTGRKVRVESGYFSLEKTKSEPAPQLEQHSQPLQPPQHLPLSSSASSSSLGALSPRYSSESEPLTSPCHPSQDPLPSPGDLVSPSYSTISSSQSSLDSEPSSTAAPSWEGRSGGISCGGSRVGRSGREYAALSDVPRARRLTYREAFRSEKKRQDLRTRTRSPGREEVARLFGEERRRSQIIGRFEEGQQVERMDTSSSNEPSNTTLIQRQGRSERRCLTNKHELSLDAGKDRSVPDVSSSTFANLRRAKSLDRRVTESSMTPDLLNFKKGWMTKLYEDGMWKKHWFVLTDQSLRYYKDSIAEEASELDGEIDLSTCYDVKEFPVQRNYGFQILCKEGACTLSAMTSGIRRNWIQAIMKNVRPTIAPDVTRSIPDEKIKAQVMLEPSPQATLEPNPSPDATKTDAHRQPSGNNASAPPSEPRKSRVRERRREGRSKTFDWSEFKMQQTEKPPKERADTVDLSSSFSTTSSYCSPSSSPSSLASSPVSTSSLHTSSVSGAQPPSITEEVGKECVRKGISPHNTTTTIHKPNTFTVSVTSTLNTVPAVQSPATECQEQGKMEVDHPVAMHTAGEDKRDNKTSDVREEIEQRWHQVETTPLREEKQVPITTTSNSERLPAHELAALLDKELGQKQKELDRLQKQNNLLKEQLEDALGREQNAREGYVLQATCERGFAAMEETHQKVIDDLQRQHQREISKLMEERERLLAEETAATIAAIEAMKNAHKEELEKTQRSQLSGLNSDIDELRLQYEEELQSIQRELEVLSEQYSQKCLENAHLAQALEAERQALRQCQRENQELNAHNQELNNRLSVEITRMRSCFSGETAMSPVTQGKDVYELEVLLRIKESEIQYLKQEIHSLKDELQSALRDKKYATDKYKDIYTELSIVKAKADCDISKLKEKLLIATEALGERTVDGTVTSGYDIMKSKSNPDFMKKELSSSSKQSRGLRSKSLKEGLTVQERMKLFEAKDSKKI</sequence>
<dbReference type="GO" id="GO:0051015">
    <property type="term" value="F:actin filament binding"/>
    <property type="evidence" value="ECO:0007669"/>
    <property type="project" value="TreeGrafter"/>
</dbReference>
<feature type="region of interest" description="Disordered" evidence="8">
    <location>
        <begin position="550"/>
        <end position="673"/>
    </location>
</feature>
<evidence type="ECO:0000259" key="9">
    <source>
        <dbReference type="PROSITE" id="PS50003"/>
    </source>
</evidence>
<feature type="compositionally biased region" description="Low complexity" evidence="8">
    <location>
        <begin position="204"/>
        <end position="223"/>
    </location>
</feature>
<feature type="coiled-coil region" evidence="7">
    <location>
        <begin position="1008"/>
        <end position="1035"/>
    </location>
</feature>
<evidence type="ECO:0000256" key="5">
    <source>
        <dbReference type="ARBA" id="ARBA00023203"/>
    </source>
</evidence>
<protein>
    <submittedName>
        <fullName evidence="10">Myosin phosphatase Rho interacting protein</fullName>
    </submittedName>
</protein>
<feature type="compositionally biased region" description="Low complexity" evidence="8">
    <location>
        <begin position="141"/>
        <end position="151"/>
    </location>
</feature>
<dbReference type="FunFam" id="2.30.29.30:FF:000133">
    <property type="entry name" value="myosin phosphatase Rho-interacting protein isoform X1"/>
    <property type="match status" value="1"/>
</dbReference>
<feature type="compositionally biased region" description="Basic and acidic residues" evidence="8">
    <location>
        <begin position="347"/>
        <end position="360"/>
    </location>
</feature>
<feature type="domain" description="PH" evidence="9">
    <location>
        <begin position="431"/>
        <end position="527"/>
    </location>
</feature>
<name>A0A673BZF8_9TELE</name>
<dbReference type="SMART" id="SM00233">
    <property type="entry name" value="PH"/>
    <property type="match status" value="1"/>
</dbReference>
<dbReference type="CDD" id="cd13275">
    <property type="entry name" value="PH_M-RIP"/>
    <property type="match status" value="1"/>
</dbReference>
<gene>
    <name evidence="10" type="primary">si:ch73-103b11.2</name>
</gene>
<feature type="compositionally biased region" description="Polar residues" evidence="8">
    <location>
        <begin position="152"/>
        <end position="167"/>
    </location>
</feature>
<keyword evidence="5" id="KW-0009">Actin-binding</keyword>
<dbReference type="AlphaFoldDB" id="A0A673BZF8"/>
<dbReference type="Proteomes" id="UP000472271">
    <property type="component" value="Chromosome 19"/>
</dbReference>
<keyword evidence="2" id="KW-0963">Cytoplasm</keyword>
<evidence type="ECO:0000256" key="8">
    <source>
        <dbReference type="SAM" id="MobiDB-lite"/>
    </source>
</evidence>
<dbReference type="InterPro" id="IPR011993">
    <property type="entry name" value="PH-like_dom_sf"/>
</dbReference>
<feature type="region of interest" description="Disordered" evidence="8">
    <location>
        <begin position="141"/>
        <end position="289"/>
    </location>
</feature>
<dbReference type="PROSITE" id="PS50003">
    <property type="entry name" value="PH_DOMAIN"/>
    <property type="match status" value="1"/>
</dbReference>
<feature type="compositionally biased region" description="Low complexity" evidence="8">
    <location>
        <begin position="624"/>
        <end position="662"/>
    </location>
</feature>
<keyword evidence="4 7" id="KW-0175">Coiled coil</keyword>
<feature type="compositionally biased region" description="Polar residues" evidence="8">
    <location>
        <begin position="361"/>
        <end position="376"/>
    </location>
</feature>
<keyword evidence="6" id="KW-0206">Cytoskeleton</keyword>
<evidence type="ECO:0000256" key="3">
    <source>
        <dbReference type="ARBA" id="ARBA00022553"/>
    </source>
</evidence>
<organism evidence="10 11">
    <name type="scientific">Sphaeramia orbicularis</name>
    <name type="common">orbiculate cardinalfish</name>
    <dbReference type="NCBI Taxonomy" id="375764"/>
    <lineage>
        <taxon>Eukaryota</taxon>
        <taxon>Metazoa</taxon>
        <taxon>Chordata</taxon>
        <taxon>Craniata</taxon>
        <taxon>Vertebrata</taxon>
        <taxon>Euteleostomi</taxon>
        <taxon>Actinopterygii</taxon>
        <taxon>Neopterygii</taxon>
        <taxon>Teleostei</taxon>
        <taxon>Neoteleostei</taxon>
        <taxon>Acanthomorphata</taxon>
        <taxon>Gobiaria</taxon>
        <taxon>Kurtiformes</taxon>
        <taxon>Apogonoidei</taxon>
        <taxon>Apogonidae</taxon>
        <taxon>Apogoninae</taxon>
        <taxon>Sphaeramia</taxon>
    </lineage>
</organism>
<feature type="compositionally biased region" description="Polar residues" evidence="8">
    <location>
        <begin position="553"/>
        <end position="565"/>
    </location>
</feature>
<reference evidence="10" key="2">
    <citation type="submission" date="2025-08" db="UniProtKB">
        <authorList>
            <consortium name="Ensembl"/>
        </authorList>
    </citation>
    <scope>IDENTIFICATION</scope>
</reference>
<feature type="coiled-coil region" evidence="7">
    <location>
        <begin position="849"/>
        <end position="974"/>
    </location>
</feature>
<reference evidence="10" key="1">
    <citation type="submission" date="2019-06" db="EMBL/GenBank/DDBJ databases">
        <authorList>
            <consortium name="Wellcome Sanger Institute Data Sharing"/>
        </authorList>
    </citation>
    <scope>NUCLEOTIDE SEQUENCE [LARGE SCALE GENOMIC DNA]</scope>
</reference>
<dbReference type="GO" id="GO:0015629">
    <property type="term" value="C:actin cytoskeleton"/>
    <property type="evidence" value="ECO:0007669"/>
    <property type="project" value="UniProtKB-ARBA"/>
</dbReference>
<reference evidence="10" key="3">
    <citation type="submission" date="2025-09" db="UniProtKB">
        <authorList>
            <consortium name="Ensembl"/>
        </authorList>
    </citation>
    <scope>IDENTIFICATION</scope>
</reference>